<protein>
    <submittedName>
        <fullName evidence="1">CMD domain protein</fullName>
    </submittedName>
</protein>
<dbReference type="InterPro" id="IPR023982">
    <property type="entry name" value="CHP04029_CMD-like"/>
</dbReference>
<accession>A0ABW9AD29</accession>
<reference evidence="1 2" key="1">
    <citation type="journal article" date="2024" name="Chem. Sci.">
        <title>Discovery of megapolipeptins by genome mining of a Burkholderiales bacteria collection.</title>
        <authorList>
            <person name="Paulo B.S."/>
            <person name="Recchia M.J.J."/>
            <person name="Lee S."/>
            <person name="Fergusson C.H."/>
            <person name="Romanowski S.B."/>
            <person name="Hernandez A."/>
            <person name="Krull N."/>
            <person name="Liu D.Y."/>
            <person name="Cavanagh H."/>
            <person name="Bos A."/>
            <person name="Gray C.A."/>
            <person name="Murphy B.T."/>
            <person name="Linington R.G."/>
            <person name="Eustaquio A.S."/>
        </authorList>
    </citation>
    <scope>NUCLEOTIDE SEQUENCE [LARGE SCALE GENOMIC DNA]</scope>
    <source>
        <strain evidence="1 2">RL21-008-BIB-A</strain>
    </source>
</reference>
<evidence type="ECO:0000313" key="1">
    <source>
        <dbReference type="EMBL" id="MFL9925693.1"/>
    </source>
</evidence>
<evidence type="ECO:0000313" key="2">
    <source>
        <dbReference type="Proteomes" id="UP001629246"/>
    </source>
</evidence>
<name>A0ABW9AD29_9BURK</name>
<dbReference type="Gene3D" id="1.20.1290.10">
    <property type="entry name" value="AhpD-like"/>
    <property type="match status" value="1"/>
</dbReference>
<gene>
    <name evidence="1" type="ORF">PQR62_15540</name>
</gene>
<dbReference type="NCBIfam" id="TIGR04029">
    <property type="entry name" value="CMD_Avi_7170"/>
    <property type="match status" value="1"/>
</dbReference>
<organism evidence="1 2">
    <name type="scientific">Herbaspirillum lusitanum</name>
    <dbReference type="NCBI Taxonomy" id="213312"/>
    <lineage>
        <taxon>Bacteria</taxon>
        <taxon>Pseudomonadati</taxon>
        <taxon>Pseudomonadota</taxon>
        <taxon>Betaproteobacteria</taxon>
        <taxon>Burkholderiales</taxon>
        <taxon>Oxalobacteraceae</taxon>
        <taxon>Herbaspirillum</taxon>
    </lineage>
</organism>
<dbReference type="InterPro" id="IPR029032">
    <property type="entry name" value="AhpD-like"/>
</dbReference>
<comment type="caution">
    <text evidence="1">The sequence shown here is derived from an EMBL/GenBank/DDBJ whole genome shotgun (WGS) entry which is preliminary data.</text>
</comment>
<proteinExistence type="predicted"/>
<dbReference type="RefSeq" id="WP_408158879.1">
    <property type="nucleotide sequence ID" value="NZ_JAQQFM010000006.1"/>
</dbReference>
<dbReference type="SUPFAM" id="SSF69118">
    <property type="entry name" value="AhpD-like"/>
    <property type="match status" value="1"/>
</dbReference>
<sequence>MSTQAQYNSTGDGAVDIVDIVDRLSGLPAGSPIHTLRHQREKVAAATQGSYDTLFDPTLEGIGLDERLLVALYACRLTGGSELIAHYRERLLALPADAAQLKVVEQGVPEDLPAGRLQAMLAFTRALTERPVEGDKAAIETLPAAGISTPAVVALAQLIAFISYQVRVVAGLKAMDALNKQVNTAAGAQA</sequence>
<dbReference type="Proteomes" id="UP001629246">
    <property type="component" value="Unassembled WGS sequence"/>
</dbReference>
<dbReference type="EMBL" id="JAQQFM010000006">
    <property type="protein sequence ID" value="MFL9925693.1"/>
    <property type="molecule type" value="Genomic_DNA"/>
</dbReference>
<keyword evidence="2" id="KW-1185">Reference proteome</keyword>